<proteinExistence type="predicted"/>
<reference evidence="2" key="1">
    <citation type="submission" date="2014-02" db="EMBL/GenBank/DDBJ databases">
        <title>Expanding our view of genomic diversity in Candidatus Accumulibacter clades.</title>
        <authorList>
            <person name="Skennerton C.T."/>
            <person name="Barr J.J."/>
            <person name="Slater F.R."/>
            <person name="Bond P.L."/>
            <person name="Tyson G.W."/>
        </authorList>
    </citation>
    <scope>NUCLEOTIDE SEQUENCE [LARGE SCALE GENOMIC DNA]</scope>
</reference>
<dbReference type="STRING" id="1453999.AW06_004234"/>
<evidence type="ECO:0000259" key="1">
    <source>
        <dbReference type="Pfam" id="PF05050"/>
    </source>
</evidence>
<feature type="domain" description="Methyltransferase FkbM" evidence="1">
    <location>
        <begin position="18"/>
        <end position="185"/>
    </location>
</feature>
<keyword evidence="3" id="KW-1185">Reference proteome</keyword>
<name>A0A080M0M8_9PROT</name>
<gene>
    <name evidence="2" type="primary">noeI</name>
    <name evidence="2" type="ORF">AW06_004234</name>
</gene>
<protein>
    <submittedName>
        <fullName evidence="2">2-O-methyltransferase NoeI</fullName>
        <ecNumber evidence="2">2.1.1.-</ecNumber>
    </submittedName>
</protein>
<dbReference type="InterPro" id="IPR006342">
    <property type="entry name" value="FkbM_mtfrase"/>
</dbReference>
<evidence type="ECO:0000313" key="3">
    <source>
        <dbReference type="Proteomes" id="UP000021315"/>
    </source>
</evidence>
<keyword evidence="2" id="KW-0808">Transferase</keyword>
<dbReference type="Pfam" id="PF05050">
    <property type="entry name" value="Methyltransf_21"/>
    <property type="match status" value="1"/>
</dbReference>
<dbReference type="PANTHER" id="PTHR36973">
    <property type="entry name" value="SLL1456 PROTEIN-RELATED"/>
    <property type="match status" value="1"/>
</dbReference>
<dbReference type="InterPro" id="IPR029063">
    <property type="entry name" value="SAM-dependent_MTases_sf"/>
</dbReference>
<dbReference type="AlphaFoldDB" id="A0A080M0M8"/>
<accession>A0A080M0M8</accession>
<dbReference type="Proteomes" id="UP000021315">
    <property type="component" value="Unassembled WGS sequence"/>
</dbReference>
<organism evidence="2 3">
    <name type="scientific">Candidatus Accumulibacter cognatus</name>
    <dbReference type="NCBI Taxonomy" id="2954383"/>
    <lineage>
        <taxon>Bacteria</taxon>
        <taxon>Pseudomonadati</taxon>
        <taxon>Pseudomonadota</taxon>
        <taxon>Betaproteobacteria</taxon>
        <taxon>Candidatus Accumulibacter</taxon>
    </lineage>
</organism>
<sequence>MWSLLEYFPEELRINILDIGAALNEQPPYQSLVNAGRAKIIGFEPNLEECERLKQCYGEPHCFFPYFVGDGRSAIFHETNWVLTGSLYEPNSPLLEKFQNLAELVTPVGKHPVNTTRLDDIDEISDVDFVKIDVQGSELAVFQNGLRALSGTLLIQTEVEFVELYKGQPMFADVDSFLRGAGFQFHAFNGFGSRTFKPLVVNGDINQGVRQALWSDALYVRDWMSLDVLDATKLKKYAVLAHDLLQSYDLAHLVLLTLDKKTGGSFAARYLGQLTESSMEQPDE</sequence>
<dbReference type="GO" id="GO:0032259">
    <property type="term" value="P:methylation"/>
    <property type="evidence" value="ECO:0007669"/>
    <property type="project" value="UniProtKB-KW"/>
</dbReference>
<dbReference type="Gene3D" id="3.40.50.150">
    <property type="entry name" value="Vaccinia Virus protein VP39"/>
    <property type="match status" value="1"/>
</dbReference>
<dbReference type="SUPFAM" id="SSF53335">
    <property type="entry name" value="S-adenosyl-L-methionine-dependent methyltransferases"/>
    <property type="match status" value="1"/>
</dbReference>
<dbReference type="EMBL" id="JDST02000126">
    <property type="protein sequence ID" value="KFB74822.1"/>
    <property type="molecule type" value="Genomic_DNA"/>
</dbReference>
<dbReference type="NCBIfam" id="TIGR01444">
    <property type="entry name" value="fkbM_fam"/>
    <property type="match status" value="1"/>
</dbReference>
<dbReference type="InterPro" id="IPR053188">
    <property type="entry name" value="FkbM_Methyltransferase"/>
</dbReference>
<evidence type="ECO:0000313" key="2">
    <source>
        <dbReference type="EMBL" id="KFB74822.1"/>
    </source>
</evidence>
<dbReference type="PANTHER" id="PTHR36973:SF4">
    <property type="entry name" value="NODULATION PROTEIN"/>
    <property type="match status" value="1"/>
</dbReference>
<dbReference type="EC" id="2.1.1.-" evidence="2"/>
<comment type="caution">
    <text evidence="2">The sequence shown here is derived from an EMBL/GenBank/DDBJ whole genome shotgun (WGS) entry which is preliminary data.</text>
</comment>
<dbReference type="GO" id="GO:0008171">
    <property type="term" value="F:O-methyltransferase activity"/>
    <property type="evidence" value="ECO:0007669"/>
    <property type="project" value="TreeGrafter"/>
</dbReference>
<keyword evidence="2" id="KW-0489">Methyltransferase</keyword>
<dbReference type="RefSeq" id="WP_034953467.1">
    <property type="nucleotide sequence ID" value="NZ_JDST02000126.1"/>
</dbReference>